<dbReference type="RefSeq" id="WP_084890721.1">
    <property type="nucleotide sequence ID" value="NZ_NCVK01000045.1"/>
</dbReference>
<evidence type="ECO:0000313" key="3">
    <source>
        <dbReference type="Proteomes" id="UP000193517"/>
    </source>
</evidence>
<feature type="transmembrane region" description="Helical" evidence="1">
    <location>
        <begin position="59"/>
        <end position="79"/>
    </location>
</feature>
<keyword evidence="1" id="KW-0472">Membrane</keyword>
<dbReference type="Proteomes" id="UP000193517">
    <property type="component" value="Unassembled WGS sequence"/>
</dbReference>
<accession>A0A1X1KPI0</accession>
<gene>
    <name evidence="2" type="ORF">B7695_07140</name>
</gene>
<keyword evidence="1" id="KW-0812">Transmembrane</keyword>
<dbReference type="AlphaFoldDB" id="A0A1X1KPI0"/>
<reference evidence="2 3" key="1">
    <citation type="journal article" date="2016" name="Eur. J. Clin. Microbiol. Infect. Dis.">
        <title>Whole genome sequencing as a tool for phylogenetic analysis of clinical strains of Mitis group streptococci.</title>
        <authorList>
            <person name="Rasmussen L.H."/>
            <person name="Dargis R."/>
            <person name="Hojholt K."/>
            <person name="Christensen J.J."/>
            <person name="Skovgaard O."/>
            <person name="Justesen U.S."/>
            <person name="Rosenvinge F.S."/>
            <person name="Moser C."/>
            <person name="Lukjancenko O."/>
            <person name="Rasmussen S."/>
            <person name="Nielsen X.C."/>
        </authorList>
    </citation>
    <scope>NUCLEOTIDE SEQUENCE [LARGE SCALE GENOMIC DNA]</scope>
    <source>
        <strain evidence="2 3">OD_317805_11</strain>
    </source>
</reference>
<feature type="transmembrane region" description="Helical" evidence="1">
    <location>
        <begin position="31"/>
        <end position="52"/>
    </location>
</feature>
<proteinExistence type="predicted"/>
<feature type="transmembrane region" description="Helical" evidence="1">
    <location>
        <begin position="7"/>
        <end position="25"/>
    </location>
</feature>
<comment type="caution">
    <text evidence="2">The sequence shown here is derived from an EMBL/GenBank/DDBJ whole genome shotgun (WGS) entry which is preliminary data.</text>
</comment>
<evidence type="ECO:0000256" key="1">
    <source>
        <dbReference type="SAM" id="Phobius"/>
    </source>
</evidence>
<feature type="transmembrane region" description="Helical" evidence="1">
    <location>
        <begin position="91"/>
        <end position="114"/>
    </location>
</feature>
<protein>
    <submittedName>
        <fullName evidence="2">Uncharacterized protein</fullName>
    </submittedName>
</protein>
<name>A0A1X1KPI0_STRMT</name>
<organism evidence="2 3">
    <name type="scientific">Streptococcus mitis</name>
    <dbReference type="NCBI Taxonomy" id="28037"/>
    <lineage>
        <taxon>Bacteria</taxon>
        <taxon>Bacillati</taxon>
        <taxon>Bacillota</taxon>
        <taxon>Bacilli</taxon>
        <taxon>Lactobacillales</taxon>
        <taxon>Streptococcaceae</taxon>
        <taxon>Streptococcus</taxon>
        <taxon>Streptococcus mitis group</taxon>
    </lineage>
</organism>
<dbReference type="OrthoDB" id="2236009at2"/>
<sequence length="118" mass="13181">MRNKSYFIICSAIVILTNVLMFSLFNNGEEIGSNLFVIAVTLILLPSFLYSVEKQGTYFIRLESSGLLLMTALSLIRFVNRIDRTPTILNSLIVVLALGCGIVLISAYIARIYLSKKK</sequence>
<keyword evidence="1" id="KW-1133">Transmembrane helix</keyword>
<dbReference type="EMBL" id="NCVK01000045">
    <property type="protein sequence ID" value="ORP01219.1"/>
    <property type="molecule type" value="Genomic_DNA"/>
</dbReference>
<evidence type="ECO:0000313" key="2">
    <source>
        <dbReference type="EMBL" id="ORP01219.1"/>
    </source>
</evidence>